<reference evidence="1 2" key="1">
    <citation type="submission" date="2015-02" db="EMBL/GenBank/DDBJ databases">
        <title>Nostoc linckia genome annotation.</title>
        <authorList>
            <person name="Zhou Z."/>
        </authorList>
    </citation>
    <scope>NUCLEOTIDE SEQUENCE [LARGE SCALE GENOMIC DNA]</scope>
    <source>
        <strain evidence="2">z8</strain>
    </source>
</reference>
<protein>
    <recommendedName>
        <fullName evidence="3">Phage tail assembly protein</fullName>
    </recommendedName>
</protein>
<gene>
    <name evidence="1" type="ORF">VF08_23400</name>
</gene>
<dbReference type="AlphaFoldDB" id="A0A9Q6EJH9"/>
<comment type="caution">
    <text evidence="1">The sequence shown here is derived from an EMBL/GenBank/DDBJ whole genome shotgun (WGS) entry which is preliminary data.</text>
</comment>
<dbReference type="GeneID" id="57097312"/>
<proteinExistence type="predicted"/>
<evidence type="ECO:0000313" key="1">
    <source>
        <dbReference type="EMBL" id="PHK00815.1"/>
    </source>
</evidence>
<dbReference type="Proteomes" id="UP000222310">
    <property type="component" value="Unassembled WGS sequence"/>
</dbReference>
<dbReference type="Pfam" id="PF10109">
    <property type="entry name" value="Phage_TAC_7"/>
    <property type="match status" value="1"/>
</dbReference>
<dbReference type="EMBL" id="LAHD01000078">
    <property type="protein sequence ID" value="PHK00815.1"/>
    <property type="molecule type" value="Genomic_DNA"/>
</dbReference>
<organism evidence="1 2">
    <name type="scientific">Nostoc linckia z8</name>
    <dbReference type="NCBI Taxonomy" id="1628746"/>
    <lineage>
        <taxon>Bacteria</taxon>
        <taxon>Bacillati</taxon>
        <taxon>Cyanobacteriota</taxon>
        <taxon>Cyanophyceae</taxon>
        <taxon>Nostocales</taxon>
        <taxon>Nostocaceae</taxon>
        <taxon>Nostoc</taxon>
    </lineage>
</organism>
<evidence type="ECO:0000313" key="2">
    <source>
        <dbReference type="Proteomes" id="UP000222310"/>
    </source>
</evidence>
<name>A0A9Q6EJH9_NOSLI</name>
<evidence type="ECO:0008006" key="3">
    <source>
        <dbReference type="Google" id="ProtNLM"/>
    </source>
</evidence>
<accession>A0A9Q6EJH9</accession>
<dbReference type="RefSeq" id="WP_180267432.1">
    <property type="nucleotide sequence ID" value="NZ_LAHD01000078.1"/>
</dbReference>
<dbReference type="InterPro" id="IPR019289">
    <property type="entry name" value="Phage_tail_E/E"/>
</dbReference>
<sequence length="91" mass="10168">MTTTTYTLQYPVQFNDTTVTAVEIRRPKGRDMKGIKDIESLEGSMLLYARLTGQPMHVIEEMDMWDLTAISKVAQGFLPIGQKTGESALNS</sequence>